<gene>
    <name evidence="4" type="ORF">CVT26_013421</name>
</gene>
<dbReference type="InterPro" id="IPR015943">
    <property type="entry name" value="WD40/YVTN_repeat-like_dom_sf"/>
</dbReference>
<dbReference type="AlphaFoldDB" id="A0A409VV13"/>
<dbReference type="Gene3D" id="2.130.10.10">
    <property type="entry name" value="YVTN repeat-like/Quinoprotein amine dehydrogenase"/>
    <property type="match status" value="1"/>
</dbReference>
<name>A0A409VV13_9AGAR</name>
<reference evidence="4 5" key="1">
    <citation type="journal article" date="2018" name="Evol. Lett.">
        <title>Horizontal gene cluster transfer increased hallucinogenic mushroom diversity.</title>
        <authorList>
            <person name="Reynolds H.T."/>
            <person name="Vijayakumar V."/>
            <person name="Gluck-Thaler E."/>
            <person name="Korotkin H.B."/>
            <person name="Matheny P.B."/>
            <person name="Slot J.C."/>
        </authorList>
    </citation>
    <scope>NUCLEOTIDE SEQUENCE [LARGE SCALE GENOMIC DNA]</scope>
    <source>
        <strain evidence="4 5">SRW20</strain>
    </source>
</reference>
<dbReference type="SMART" id="SM00320">
    <property type="entry name" value="WD40"/>
    <property type="match status" value="4"/>
</dbReference>
<dbReference type="STRING" id="231916.A0A409VV13"/>
<dbReference type="Pfam" id="PF00400">
    <property type="entry name" value="WD40"/>
    <property type="match status" value="1"/>
</dbReference>
<organism evidence="4 5">
    <name type="scientific">Gymnopilus dilepis</name>
    <dbReference type="NCBI Taxonomy" id="231916"/>
    <lineage>
        <taxon>Eukaryota</taxon>
        <taxon>Fungi</taxon>
        <taxon>Dikarya</taxon>
        <taxon>Basidiomycota</taxon>
        <taxon>Agaricomycotina</taxon>
        <taxon>Agaricomycetes</taxon>
        <taxon>Agaricomycetidae</taxon>
        <taxon>Agaricales</taxon>
        <taxon>Agaricineae</taxon>
        <taxon>Hymenogastraceae</taxon>
        <taxon>Gymnopilus</taxon>
    </lineage>
</organism>
<comment type="caution">
    <text evidence="4">The sequence shown here is derived from an EMBL/GenBank/DDBJ whole genome shotgun (WGS) entry which is preliminary data.</text>
</comment>
<dbReference type="PANTHER" id="PTHR44019:SF8">
    <property type="entry name" value="POC1 CENTRIOLAR PROTEIN HOMOLOG"/>
    <property type="match status" value="1"/>
</dbReference>
<dbReference type="SUPFAM" id="SSF50978">
    <property type="entry name" value="WD40 repeat-like"/>
    <property type="match status" value="1"/>
</dbReference>
<dbReference type="PROSITE" id="PS50082">
    <property type="entry name" value="WD_REPEATS_2"/>
    <property type="match status" value="1"/>
</dbReference>
<evidence type="ECO:0000313" key="4">
    <source>
        <dbReference type="EMBL" id="PPQ70087.1"/>
    </source>
</evidence>
<evidence type="ECO:0000256" key="1">
    <source>
        <dbReference type="ARBA" id="ARBA00022574"/>
    </source>
</evidence>
<evidence type="ECO:0000256" key="3">
    <source>
        <dbReference type="PROSITE-ProRule" id="PRU00221"/>
    </source>
</evidence>
<dbReference type="InterPro" id="IPR036322">
    <property type="entry name" value="WD40_repeat_dom_sf"/>
</dbReference>
<dbReference type="PANTHER" id="PTHR44019">
    <property type="entry name" value="WD REPEAT-CONTAINING PROTEIN 55"/>
    <property type="match status" value="1"/>
</dbReference>
<dbReference type="Proteomes" id="UP000284706">
    <property type="component" value="Unassembled WGS sequence"/>
</dbReference>
<feature type="repeat" description="WD" evidence="3">
    <location>
        <begin position="28"/>
        <end position="69"/>
    </location>
</feature>
<keyword evidence="5" id="KW-1185">Reference proteome</keyword>
<dbReference type="PROSITE" id="PS00678">
    <property type="entry name" value="WD_REPEATS_1"/>
    <property type="match status" value="1"/>
</dbReference>
<evidence type="ECO:0000256" key="2">
    <source>
        <dbReference type="ARBA" id="ARBA00022737"/>
    </source>
</evidence>
<dbReference type="PROSITE" id="PS50294">
    <property type="entry name" value="WD_REPEATS_REGION"/>
    <property type="match status" value="1"/>
</dbReference>
<keyword evidence="2" id="KW-0677">Repeat</keyword>
<protein>
    <submittedName>
        <fullName evidence="4">Uncharacterized protein</fullName>
    </submittedName>
</protein>
<sequence>MLLGSMFEELLCFLNGTSEGRYRLATTLQGHDAPINCFAFDNSGSLLASGGDDQVVRLWDVDTFRPLQTISDKNGRWGQITVLQFINPAGGPSIVGLEWLCIGTGRGQIIIYRRTRKSPIYHELAAKCAFSSDDSVESISYDPNFCRIAITSHYGKVKVCRLKREGGAIVTLWKNSLSETIPRAIFFIEQGKALLVYAMENGAVHYYDAETSTERSVKYLRTAIGNVDVCGTTGNVIVDNMLDGFDLYSPNRSSPIYTFKVDSVKYFVKGVVFGEGGQIIVSGSDHGRVYVFGTRQKELLQSLKHGNREYIIQCIAAKTTKTQHLIVSGAANGNCSINIWKKVRRSILPIQIFTSRTGPEASCS</sequence>
<dbReference type="InterPro" id="IPR050505">
    <property type="entry name" value="WDR55/POC1"/>
</dbReference>
<dbReference type="InParanoid" id="A0A409VV13"/>
<dbReference type="InterPro" id="IPR019775">
    <property type="entry name" value="WD40_repeat_CS"/>
</dbReference>
<dbReference type="InterPro" id="IPR001680">
    <property type="entry name" value="WD40_rpt"/>
</dbReference>
<evidence type="ECO:0000313" key="5">
    <source>
        <dbReference type="Proteomes" id="UP000284706"/>
    </source>
</evidence>
<proteinExistence type="predicted"/>
<keyword evidence="1 3" id="KW-0853">WD repeat</keyword>
<accession>A0A409VV13</accession>
<dbReference type="EMBL" id="NHYE01005553">
    <property type="protein sequence ID" value="PPQ70087.1"/>
    <property type="molecule type" value="Genomic_DNA"/>
</dbReference>
<dbReference type="OrthoDB" id="3238562at2759"/>